<evidence type="ECO:0008006" key="4">
    <source>
        <dbReference type="Google" id="ProtNLM"/>
    </source>
</evidence>
<dbReference type="InterPro" id="IPR043151">
    <property type="entry name" value="BAH_sf"/>
</dbReference>
<evidence type="ECO:0000256" key="1">
    <source>
        <dbReference type="SAM" id="MobiDB-lite"/>
    </source>
</evidence>
<dbReference type="Proteomes" id="UP001163105">
    <property type="component" value="Unassembled WGS sequence"/>
</dbReference>
<evidence type="ECO:0000313" key="3">
    <source>
        <dbReference type="Proteomes" id="UP001163105"/>
    </source>
</evidence>
<dbReference type="AlphaFoldDB" id="A0AB34FUZ7"/>
<name>A0AB34FUZ7_9HYPO</name>
<organism evidence="2 3">
    <name type="scientific">Purpureocillium lavendulum</name>
    <dbReference type="NCBI Taxonomy" id="1247861"/>
    <lineage>
        <taxon>Eukaryota</taxon>
        <taxon>Fungi</taxon>
        <taxon>Dikarya</taxon>
        <taxon>Ascomycota</taxon>
        <taxon>Pezizomycotina</taxon>
        <taxon>Sordariomycetes</taxon>
        <taxon>Hypocreomycetidae</taxon>
        <taxon>Hypocreales</taxon>
        <taxon>Ophiocordycipitaceae</taxon>
        <taxon>Purpureocillium</taxon>
    </lineage>
</organism>
<feature type="compositionally biased region" description="Basic and acidic residues" evidence="1">
    <location>
        <begin position="36"/>
        <end position="52"/>
    </location>
</feature>
<comment type="caution">
    <text evidence="2">The sequence shown here is derived from an EMBL/GenBank/DDBJ whole genome shotgun (WGS) entry which is preliminary data.</text>
</comment>
<protein>
    <recommendedName>
        <fullName evidence="4">BAH domain-containing protein</fullName>
    </recommendedName>
</protein>
<reference evidence="2" key="1">
    <citation type="submission" date="2023-01" db="EMBL/GenBank/DDBJ databases">
        <title>The growth and conidiation of Purpureocillium lavendulum are regulated by nitrogen source and histone H3K14 acetylation.</title>
        <authorList>
            <person name="Tang P."/>
            <person name="Han J."/>
            <person name="Zhang C."/>
            <person name="Tang P."/>
            <person name="Qi F."/>
            <person name="Zhang K."/>
            <person name="Liang L."/>
        </authorList>
    </citation>
    <scope>NUCLEOTIDE SEQUENCE</scope>
    <source>
        <strain evidence="2">YMF1.00683</strain>
    </source>
</reference>
<gene>
    <name evidence="2" type="ORF">O9K51_03651</name>
</gene>
<sequence length="194" mass="22330">MKPATGQRRRKSSSKARAQCPFSVVILSTKRKRKRDARETEHGLLQRSPFEPKGKFSTHDTLDLAYVVEPHKRWSDMTRYSSFILNSVKYYNEEFVYVATDRAIARQRAINVDSEPHGLLQLTDCWVAKLLEIRARDQHHVYARVCWMYSPDDLPSSALGNNKLSSGRQPYHGQNELIASNHSELTHPPKSSLH</sequence>
<dbReference type="Gene3D" id="2.30.30.490">
    <property type="match status" value="1"/>
</dbReference>
<keyword evidence="3" id="KW-1185">Reference proteome</keyword>
<feature type="region of interest" description="Disordered" evidence="1">
    <location>
        <begin position="29"/>
        <end position="52"/>
    </location>
</feature>
<accession>A0AB34FUZ7</accession>
<dbReference type="EMBL" id="JAQHRD010000003">
    <property type="protein sequence ID" value="KAJ6442476.1"/>
    <property type="molecule type" value="Genomic_DNA"/>
</dbReference>
<dbReference type="CDD" id="cd04370">
    <property type="entry name" value="BAH"/>
    <property type="match status" value="1"/>
</dbReference>
<proteinExistence type="predicted"/>
<evidence type="ECO:0000313" key="2">
    <source>
        <dbReference type="EMBL" id="KAJ6442476.1"/>
    </source>
</evidence>